<dbReference type="Proteomes" id="UP000596660">
    <property type="component" value="Unplaced"/>
</dbReference>
<organism evidence="1 2">
    <name type="scientific">Chenopodium quinoa</name>
    <name type="common">Quinoa</name>
    <dbReference type="NCBI Taxonomy" id="63459"/>
    <lineage>
        <taxon>Eukaryota</taxon>
        <taxon>Viridiplantae</taxon>
        <taxon>Streptophyta</taxon>
        <taxon>Embryophyta</taxon>
        <taxon>Tracheophyta</taxon>
        <taxon>Spermatophyta</taxon>
        <taxon>Magnoliopsida</taxon>
        <taxon>eudicotyledons</taxon>
        <taxon>Gunneridae</taxon>
        <taxon>Pentapetalae</taxon>
        <taxon>Caryophyllales</taxon>
        <taxon>Chenopodiaceae</taxon>
        <taxon>Chenopodioideae</taxon>
        <taxon>Atripliceae</taxon>
        <taxon>Chenopodium</taxon>
    </lineage>
</organism>
<dbReference type="CDD" id="cd09272">
    <property type="entry name" value="RNase_HI_RT_Ty1"/>
    <property type="match status" value="1"/>
</dbReference>
<evidence type="ECO:0008006" key="3">
    <source>
        <dbReference type="Google" id="ProtNLM"/>
    </source>
</evidence>
<dbReference type="PANTHER" id="PTHR11439">
    <property type="entry name" value="GAG-POL-RELATED RETROTRANSPOSON"/>
    <property type="match status" value="1"/>
</dbReference>
<name>A0A803MZL4_CHEQI</name>
<reference evidence="1" key="2">
    <citation type="submission" date="2021-03" db="UniProtKB">
        <authorList>
            <consortium name="EnsemblPlants"/>
        </authorList>
    </citation>
    <scope>IDENTIFICATION</scope>
</reference>
<dbReference type="Gramene" id="AUR62037854-RA">
    <property type="protein sequence ID" value="AUR62037854-RA:cds"/>
    <property type="gene ID" value="AUR62037854"/>
</dbReference>
<proteinExistence type="predicted"/>
<dbReference type="AlphaFoldDB" id="A0A803MZL4"/>
<protein>
    <recommendedName>
        <fullName evidence="3">Mitochondrial protein</fullName>
    </recommendedName>
</protein>
<dbReference type="PANTHER" id="PTHR11439:SF522">
    <property type="entry name" value="REVERSE TRANSCRIPTASE TY1_COPIA-TYPE DOMAIN-CONTAINING PROTEIN"/>
    <property type="match status" value="1"/>
</dbReference>
<dbReference type="EnsemblPlants" id="AUR62037854-RA">
    <property type="protein sequence ID" value="AUR62037854-RA:cds"/>
    <property type="gene ID" value="AUR62037854"/>
</dbReference>
<reference evidence="1" key="1">
    <citation type="journal article" date="2017" name="Nature">
        <title>The genome of Chenopodium quinoa.</title>
        <authorList>
            <person name="Jarvis D.E."/>
            <person name="Ho Y.S."/>
            <person name="Lightfoot D.J."/>
            <person name="Schmoeckel S.M."/>
            <person name="Li B."/>
            <person name="Borm T.J.A."/>
            <person name="Ohyanagi H."/>
            <person name="Mineta K."/>
            <person name="Michell C.T."/>
            <person name="Saber N."/>
            <person name="Kharbatia N.M."/>
            <person name="Rupper R.R."/>
            <person name="Sharp A.R."/>
            <person name="Dally N."/>
            <person name="Boughton B.A."/>
            <person name="Woo Y.H."/>
            <person name="Gao G."/>
            <person name="Schijlen E.G.W.M."/>
            <person name="Guo X."/>
            <person name="Momin A.A."/>
            <person name="Negrao S."/>
            <person name="Al-Babili S."/>
            <person name="Gehring C."/>
            <person name="Roessner U."/>
            <person name="Jung C."/>
            <person name="Murphy K."/>
            <person name="Arold S.T."/>
            <person name="Gojobori T."/>
            <person name="van der Linden C.G."/>
            <person name="van Loo E.N."/>
            <person name="Jellen E.N."/>
            <person name="Maughan P.J."/>
            <person name="Tester M."/>
        </authorList>
    </citation>
    <scope>NUCLEOTIDE SEQUENCE [LARGE SCALE GENOMIC DNA]</scope>
    <source>
        <strain evidence="1">cv. PI 614886</strain>
    </source>
</reference>
<evidence type="ECO:0000313" key="1">
    <source>
        <dbReference type="EnsemblPlants" id="AUR62037854-RA:cds"/>
    </source>
</evidence>
<evidence type="ECO:0000313" key="2">
    <source>
        <dbReference type="Proteomes" id="UP000596660"/>
    </source>
</evidence>
<keyword evidence="2" id="KW-1185">Reference proteome</keyword>
<accession>A0A803MZL4</accession>
<sequence>MQFISGLNRNYDDQVKINLYPHRWTGPRGSGLGSGFPKKAATNVTQFPANDAILNHSPSILGVALGESSKSNEAAEVSPMNPLVISKHVQSFKNITLSSSTVSMNVIHARLGHVSIAKDHEEWVIAINKELYELEKNETWEVIDLPPGKTTIGSKWVYKTKLNPDGTGTLNFGLLYSASNSLKVSGYSDVDWGNCVDTSRSFTSSCIFLESSLISWKTKKHKIISKSSIEVEYLSMSQTASEVGWIERLLHVDVTVPTAIPVMCDNFSIKLIAENPYLIT</sequence>